<keyword evidence="2" id="KW-1185">Reference proteome</keyword>
<evidence type="ECO:0000313" key="1">
    <source>
        <dbReference type="EMBL" id="WFP92920.1"/>
    </source>
</evidence>
<proteinExistence type="predicted"/>
<protein>
    <recommendedName>
        <fullName evidence="3">Phage ABA sandwich domain-containing protein</fullName>
    </recommendedName>
</protein>
<dbReference type="GeneID" id="29522076"/>
<organism evidence="1 2">
    <name type="scientific">Ensifer adhaerens</name>
    <name type="common">Sinorhizobium morelense</name>
    <dbReference type="NCBI Taxonomy" id="106592"/>
    <lineage>
        <taxon>Bacteria</taxon>
        <taxon>Pseudomonadati</taxon>
        <taxon>Pseudomonadota</taxon>
        <taxon>Alphaproteobacteria</taxon>
        <taxon>Hyphomicrobiales</taxon>
        <taxon>Rhizobiaceae</taxon>
        <taxon>Sinorhizobium/Ensifer group</taxon>
        <taxon>Ensifer</taxon>
    </lineage>
</organism>
<accession>A0ABY8HN53</accession>
<reference evidence="1 2" key="1">
    <citation type="submission" date="2023-03" db="EMBL/GenBank/DDBJ databases">
        <title>Comparative genome and transcriptome analysis combination mining strategies for increasing vitamin B12 production of Ensifer adhaerens strain.</title>
        <authorList>
            <person name="Yongheng L."/>
        </authorList>
    </citation>
    <scope>NUCLEOTIDE SEQUENCE [LARGE SCALE GENOMIC DNA]</scope>
    <source>
        <strain evidence="1 2">Casida A-T305</strain>
        <plasmid evidence="1 2">unnamedA</plasmid>
    </source>
</reference>
<evidence type="ECO:0008006" key="3">
    <source>
        <dbReference type="Google" id="ProtNLM"/>
    </source>
</evidence>
<gene>
    <name evidence="1" type="ORF">P4B07_24475</name>
</gene>
<dbReference type="RefSeq" id="WP_034798054.1">
    <property type="nucleotide sequence ID" value="NZ_CP015881.1"/>
</dbReference>
<dbReference type="EMBL" id="CP121309">
    <property type="protein sequence ID" value="WFP92920.1"/>
    <property type="molecule type" value="Genomic_DNA"/>
</dbReference>
<dbReference type="Proteomes" id="UP001214094">
    <property type="component" value="Plasmid unnamedA"/>
</dbReference>
<sequence length="122" mass="13096">MNVEEVITILDEAITPERMYDGYIATLFGWRRHVAIIDSGAGKPPGKKVTWLNPDEKPAVVPEYTTSLETALELANQLVSVESWAACWVNGKGRAQVNDGPVCVSVTPAAALCLAGLKASLE</sequence>
<keyword evidence="1" id="KW-0614">Plasmid</keyword>
<evidence type="ECO:0000313" key="2">
    <source>
        <dbReference type="Proteomes" id="UP001214094"/>
    </source>
</evidence>
<name>A0ABY8HN53_ENSAD</name>
<geneLocation type="plasmid" evidence="1 2">
    <name>unnamedA</name>
</geneLocation>